<evidence type="ECO:0000259" key="1">
    <source>
        <dbReference type="Pfam" id="PF08241"/>
    </source>
</evidence>
<dbReference type="InterPro" id="IPR029063">
    <property type="entry name" value="SAM-dependent_MTases_sf"/>
</dbReference>
<proteinExistence type="predicted"/>
<dbReference type="Pfam" id="PF08241">
    <property type="entry name" value="Methyltransf_11"/>
    <property type="match status" value="1"/>
</dbReference>
<dbReference type="RefSeq" id="WP_130435247.1">
    <property type="nucleotide sequence ID" value="NZ_SGXF01000003.1"/>
</dbReference>
<dbReference type="CDD" id="cd02440">
    <property type="entry name" value="AdoMet_MTases"/>
    <property type="match status" value="1"/>
</dbReference>
<protein>
    <submittedName>
        <fullName evidence="2">Ubiquinone/menaquinone biosynthesis C-methylase UbiE</fullName>
    </submittedName>
</protein>
<dbReference type="EMBL" id="SGXF01000003">
    <property type="protein sequence ID" value="RZT00646.1"/>
    <property type="molecule type" value="Genomic_DNA"/>
</dbReference>
<dbReference type="InterPro" id="IPR013216">
    <property type="entry name" value="Methyltransf_11"/>
</dbReference>
<dbReference type="AlphaFoldDB" id="A0A4Q7PJL2"/>
<dbReference type="GO" id="GO:0008757">
    <property type="term" value="F:S-adenosylmethionine-dependent methyltransferase activity"/>
    <property type="evidence" value="ECO:0007669"/>
    <property type="project" value="InterPro"/>
</dbReference>
<feature type="domain" description="Methyltransferase type 11" evidence="1">
    <location>
        <begin position="64"/>
        <end position="157"/>
    </location>
</feature>
<dbReference type="Gene3D" id="3.40.50.150">
    <property type="entry name" value="Vaccinia Virus protein VP39"/>
    <property type="match status" value="1"/>
</dbReference>
<keyword evidence="2" id="KW-0808">Transferase</keyword>
<accession>A0A4Q7PJL2</accession>
<keyword evidence="2" id="KW-0830">Ubiquinone</keyword>
<sequence>MDYIDMNAETIDRWVEGGWEWGKPVSHEVYEAALAGSWSVVLTAVKPVPKEWFFPMKGCRILGLAAGGAQQMPVFAALGAKCTVLDYSKKQLESERAMARQEGYEIQIVRASMTDPLPFEDGSFDLIFHPVSNCYIEKVEPVWRECYRVLRPGGRLLAGMDNGINYIVDETEKRIVHRLPFNPLKDRALMEELEKENGGVQFSHTMEEQLRGQLKAGFRLLDLYEDTNGSGYLHEMGIPSFWASLAEK</sequence>
<comment type="caution">
    <text evidence="2">The sequence shown here is derived from an EMBL/GenBank/DDBJ whole genome shotgun (WGS) entry which is preliminary data.</text>
</comment>
<keyword evidence="2" id="KW-0489">Methyltransferase</keyword>
<dbReference type="PANTHER" id="PTHR43591:SF24">
    <property type="entry name" value="2-METHOXY-6-POLYPRENYL-1,4-BENZOQUINOL METHYLASE, MITOCHONDRIAL"/>
    <property type="match status" value="1"/>
</dbReference>
<reference evidence="2 3" key="1">
    <citation type="submission" date="2019-02" db="EMBL/GenBank/DDBJ databases">
        <title>Genomic Encyclopedia of Type Strains, Phase IV (KMG-IV): sequencing the most valuable type-strain genomes for metagenomic binning, comparative biology and taxonomic classification.</title>
        <authorList>
            <person name="Goeker M."/>
        </authorList>
    </citation>
    <scope>NUCLEOTIDE SEQUENCE [LARGE SCALE GENOMIC DNA]</scope>
    <source>
        <strain evidence="2 3">DSM 29486</strain>
    </source>
</reference>
<dbReference type="PANTHER" id="PTHR43591">
    <property type="entry name" value="METHYLTRANSFERASE"/>
    <property type="match status" value="1"/>
</dbReference>
<gene>
    <name evidence="2" type="ORF">EV209_1970</name>
</gene>
<evidence type="ECO:0000313" key="3">
    <source>
        <dbReference type="Proteomes" id="UP000292927"/>
    </source>
</evidence>
<organism evidence="2 3">
    <name type="scientific">Cuneatibacter caecimuris</name>
    <dbReference type="NCBI Taxonomy" id="1796618"/>
    <lineage>
        <taxon>Bacteria</taxon>
        <taxon>Bacillati</taxon>
        <taxon>Bacillota</taxon>
        <taxon>Clostridia</taxon>
        <taxon>Lachnospirales</taxon>
        <taxon>Lachnospiraceae</taxon>
        <taxon>Cuneatibacter</taxon>
    </lineage>
</organism>
<dbReference type="OrthoDB" id="9772751at2"/>
<dbReference type="Proteomes" id="UP000292927">
    <property type="component" value="Unassembled WGS sequence"/>
</dbReference>
<name>A0A4Q7PJL2_9FIRM</name>
<dbReference type="GO" id="GO:0032259">
    <property type="term" value="P:methylation"/>
    <property type="evidence" value="ECO:0007669"/>
    <property type="project" value="UniProtKB-KW"/>
</dbReference>
<dbReference type="SUPFAM" id="SSF53335">
    <property type="entry name" value="S-adenosyl-L-methionine-dependent methyltransferases"/>
    <property type="match status" value="1"/>
</dbReference>
<evidence type="ECO:0000313" key="2">
    <source>
        <dbReference type="EMBL" id="RZT00646.1"/>
    </source>
</evidence>
<keyword evidence="3" id="KW-1185">Reference proteome</keyword>